<name>A0A820QQR9_9BILA</name>
<dbReference type="Proteomes" id="UP000663868">
    <property type="component" value="Unassembled WGS sequence"/>
</dbReference>
<feature type="non-terminal residue" evidence="1">
    <location>
        <position position="96"/>
    </location>
</feature>
<proteinExistence type="predicted"/>
<gene>
    <name evidence="1" type="ORF">KXQ929_LOCUS52440</name>
</gene>
<dbReference type="AlphaFoldDB" id="A0A820QQR9"/>
<evidence type="ECO:0000313" key="1">
    <source>
        <dbReference type="EMBL" id="CAF4425166.1"/>
    </source>
</evidence>
<organism evidence="1 2">
    <name type="scientific">Adineta steineri</name>
    <dbReference type="NCBI Taxonomy" id="433720"/>
    <lineage>
        <taxon>Eukaryota</taxon>
        <taxon>Metazoa</taxon>
        <taxon>Spiralia</taxon>
        <taxon>Gnathifera</taxon>
        <taxon>Rotifera</taxon>
        <taxon>Eurotatoria</taxon>
        <taxon>Bdelloidea</taxon>
        <taxon>Adinetida</taxon>
        <taxon>Adinetidae</taxon>
        <taxon>Adineta</taxon>
    </lineage>
</organism>
<evidence type="ECO:0000313" key="2">
    <source>
        <dbReference type="Proteomes" id="UP000663868"/>
    </source>
</evidence>
<feature type="non-terminal residue" evidence="1">
    <location>
        <position position="1"/>
    </location>
</feature>
<sequence>IHQLQLLNKKPRPIQQASFESVTYSTTMMASVTTNSTNHTISSDDILQKTLKQSTEFSIKTTQNESNTIHKSLFDAISSTQRATNMTSTQNLESDD</sequence>
<protein>
    <submittedName>
        <fullName evidence="1">Uncharacterized protein</fullName>
    </submittedName>
</protein>
<accession>A0A820QQR9</accession>
<comment type="caution">
    <text evidence="1">The sequence shown here is derived from an EMBL/GenBank/DDBJ whole genome shotgun (WGS) entry which is preliminary data.</text>
</comment>
<dbReference type="EMBL" id="CAJOBB010027752">
    <property type="protein sequence ID" value="CAF4425166.1"/>
    <property type="molecule type" value="Genomic_DNA"/>
</dbReference>
<reference evidence="1" key="1">
    <citation type="submission" date="2021-02" db="EMBL/GenBank/DDBJ databases">
        <authorList>
            <person name="Nowell W R."/>
        </authorList>
    </citation>
    <scope>NUCLEOTIDE SEQUENCE</scope>
</reference>